<evidence type="ECO:0000256" key="1">
    <source>
        <dbReference type="ARBA" id="ARBA00022679"/>
    </source>
</evidence>
<dbReference type="OrthoDB" id="9815041at2"/>
<dbReference type="InterPro" id="IPR050832">
    <property type="entry name" value="Bact_Acetyltransf"/>
</dbReference>
<dbReference type="Pfam" id="PF13673">
    <property type="entry name" value="Acetyltransf_10"/>
    <property type="match status" value="1"/>
</dbReference>
<evidence type="ECO:0000313" key="5">
    <source>
        <dbReference type="Proteomes" id="UP000076796"/>
    </source>
</evidence>
<dbReference type="Gene3D" id="3.40.630.30">
    <property type="match status" value="1"/>
</dbReference>
<dbReference type="GeneID" id="97554448"/>
<feature type="domain" description="N-acetyltransferase" evidence="3">
    <location>
        <begin position="4"/>
        <end position="147"/>
    </location>
</feature>
<evidence type="ECO:0000259" key="3">
    <source>
        <dbReference type="PROSITE" id="PS51186"/>
    </source>
</evidence>
<dbReference type="GO" id="GO:0016747">
    <property type="term" value="F:acyltransferase activity, transferring groups other than amino-acyl groups"/>
    <property type="evidence" value="ECO:0007669"/>
    <property type="project" value="InterPro"/>
</dbReference>
<evidence type="ECO:0000313" key="4">
    <source>
        <dbReference type="EMBL" id="KZS43984.1"/>
    </source>
</evidence>
<dbReference type="PANTHER" id="PTHR43877">
    <property type="entry name" value="AMINOALKYLPHOSPHONATE N-ACETYLTRANSFERASE-RELATED-RELATED"/>
    <property type="match status" value="1"/>
</dbReference>
<dbReference type="RefSeq" id="WP_063480161.1">
    <property type="nucleotide sequence ID" value="NZ_CP147845.1"/>
</dbReference>
<name>A0A163ES86_9BACL</name>
<proteinExistence type="predicted"/>
<accession>A0A163ES86</accession>
<dbReference type="PROSITE" id="PS51186">
    <property type="entry name" value="GNAT"/>
    <property type="match status" value="1"/>
</dbReference>
<comment type="caution">
    <text evidence="4">The sequence shown here is derived from an EMBL/GenBank/DDBJ whole genome shotgun (WGS) entry which is preliminary data.</text>
</comment>
<dbReference type="InterPro" id="IPR016181">
    <property type="entry name" value="Acyl_CoA_acyltransferase"/>
</dbReference>
<sequence length="147" mass="16962">MTNLIVHEVADLNAADLTEILRESTEEGHRHINRLLREYITGTNRFDQESEALFACRMDHRLIGICGLNRDPYAEANIGRVRRLYVLKEFRGHGVGRRLVEAVIHMASSHYSKLVLKTDNPQASEFYKRLGFREISNNGLVTHELQF</sequence>
<gene>
    <name evidence="4" type="ORF">AWU65_28325</name>
</gene>
<dbReference type="InterPro" id="IPR000182">
    <property type="entry name" value="GNAT_dom"/>
</dbReference>
<protein>
    <submittedName>
        <fullName evidence="4">GCN5 family acetyltransferase</fullName>
    </submittedName>
</protein>
<keyword evidence="1 4" id="KW-0808">Transferase</keyword>
<evidence type="ECO:0000256" key="2">
    <source>
        <dbReference type="ARBA" id="ARBA00023315"/>
    </source>
</evidence>
<dbReference type="AlphaFoldDB" id="A0A163ES86"/>
<dbReference type="SUPFAM" id="SSF55729">
    <property type="entry name" value="Acyl-CoA N-acyltransferases (Nat)"/>
    <property type="match status" value="1"/>
</dbReference>
<keyword evidence="2" id="KW-0012">Acyltransferase</keyword>
<dbReference type="CDD" id="cd04301">
    <property type="entry name" value="NAT_SF"/>
    <property type="match status" value="1"/>
</dbReference>
<keyword evidence="5" id="KW-1185">Reference proteome</keyword>
<dbReference type="Proteomes" id="UP000076796">
    <property type="component" value="Unassembled WGS sequence"/>
</dbReference>
<dbReference type="EMBL" id="LWMH01000002">
    <property type="protein sequence ID" value="KZS43984.1"/>
    <property type="molecule type" value="Genomic_DNA"/>
</dbReference>
<reference evidence="4" key="1">
    <citation type="journal article" date="2016" name="Genome Announc.">
        <title>Draft genomes of two strains of Paenibacillus glucanolyticus with capability to degrade lignocellulose.</title>
        <authorList>
            <person name="Mathews S.L."/>
            <person name="Pawlak J."/>
            <person name="Grunden A.M."/>
        </authorList>
    </citation>
    <scope>NUCLEOTIDE SEQUENCE [LARGE SCALE GENOMIC DNA]</scope>
    <source>
        <strain evidence="4">SLM1</strain>
    </source>
</reference>
<organism evidence="4 5">
    <name type="scientific">Paenibacillus glucanolyticus</name>
    <dbReference type="NCBI Taxonomy" id="59843"/>
    <lineage>
        <taxon>Bacteria</taxon>
        <taxon>Bacillati</taxon>
        <taxon>Bacillota</taxon>
        <taxon>Bacilli</taxon>
        <taxon>Bacillales</taxon>
        <taxon>Paenibacillaceae</taxon>
        <taxon>Paenibacillus</taxon>
    </lineage>
</organism>
<dbReference type="STRING" id="59843.A3958_00595"/>